<proteinExistence type="predicted"/>
<sequence>MVGEPVYSLSFGRQRGVVSTRLHPLIGLVKGFKAALAKRYAALVACNFKR</sequence>
<evidence type="ECO:0000313" key="2">
    <source>
        <dbReference type="Proteomes" id="UP000563094"/>
    </source>
</evidence>
<dbReference type="AlphaFoldDB" id="A0A839GGK1"/>
<organism evidence="1 2">
    <name type="scientific">Rufibacter quisquiliarum</name>
    <dbReference type="NCBI Taxonomy" id="1549639"/>
    <lineage>
        <taxon>Bacteria</taxon>
        <taxon>Pseudomonadati</taxon>
        <taxon>Bacteroidota</taxon>
        <taxon>Cytophagia</taxon>
        <taxon>Cytophagales</taxon>
        <taxon>Hymenobacteraceae</taxon>
        <taxon>Rufibacter</taxon>
    </lineage>
</organism>
<dbReference type="EMBL" id="JACJIQ010000001">
    <property type="protein sequence ID" value="MBA9075779.1"/>
    <property type="molecule type" value="Genomic_DNA"/>
</dbReference>
<dbReference type="Proteomes" id="UP000563094">
    <property type="component" value="Unassembled WGS sequence"/>
</dbReference>
<comment type="caution">
    <text evidence="1">The sequence shown here is derived from an EMBL/GenBank/DDBJ whole genome shotgun (WGS) entry which is preliminary data.</text>
</comment>
<name>A0A839GGK1_9BACT</name>
<reference evidence="1 2" key="1">
    <citation type="submission" date="2020-08" db="EMBL/GenBank/DDBJ databases">
        <title>Genomic Encyclopedia of Type Strains, Phase IV (KMG-IV): sequencing the most valuable type-strain genomes for metagenomic binning, comparative biology and taxonomic classification.</title>
        <authorList>
            <person name="Goeker M."/>
        </authorList>
    </citation>
    <scope>NUCLEOTIDE SEQUENCE [LARGE SCALE GENOMIC DNA]</scope>
    <source>
        <strain evidence="1 2">DSM 29854</strain>
    </source>
</reference>
<gene>
    <name evidence="1" type="ORF">FHS90_000476</name>
</gene>
<keyword evidence="2" id="KW-1185">Reference proteome</keyword>
<evidence type="ECO:0000313" key="1">
    <source>
        <dbReference type="EMBL" id="MBA9075779.1"/>
    </source>
</evidence>
<protein>
    <submittedName>
        <fullName evidence="1">Uncharacterized protein</fullName>
    </submittedName>
</protein>
<accession>A0A839GGK1</accession>